<dbReference type="SUPFAM" id="SSF49723">
    <property type="entry name" value="Lipase/lipooxygenase domain (PLAT/LH2 domain)"/>
    <property type="match status" value="1"/>
</dbReference>
<dbReference type="Pfam" id="PF02141">
    <property type="entry name" value="DENN"/>
    <property type="match status" value="1"/>
</dbReference>
<dbReference type="InterPro" id="IPR005113">
    <property type="entry name" value="uDENN_dom"/>
</dbReference>
<keyword evidence="3" id="KW-0677">Repeat</keyword>
<organism evidence="11 12">
    <name type="scientific">Strongyloides papillosus</name>
    <name type="common">Intestinal threadworm</name>
    <dbReference type="NCBI Taxonomy" id="174720"/>
    <lineage>
        <taxon>Eukaryota</taxon>
        <taxon>Metazoa</taxon>
        <taxon>Ecdysozoa</taxon>
        <taxon>Nematoda</taxon>
        <taxon>Chromadorea</taxon>
        <taxon>Rhabditida</taxon>
        <taxon>Tylenchina</taxon>
        <taxon>Panagrolaimomorpha</taxon>
        <taxon>Strongyloidoidea</taxon>
        <taxon>Strongyloididae</taxon>
        <taxon>Strongyloides</taxon>
    </lineage>
</organism>
<feature type="region of interest" description="Disordered" evidence="6">
    <location>
        <begin position="1040"/>
        <end position="1063"/>
    </location>
</feature>
<dbReference type="Pfam" id="PF03455">
    <property type="entry name" value="dDENN"/>
    <property type="match status" value="1"/>
</dbReference>
<dbReference type="SMART" id="SM00799">
    <property type="entry name" value="DENN"/>
    <property type="match status" value="1"/>
</dbReference>
<dbReference type="SMART" id="SM00593">
    <property type="entry name" value="RUN"/>
    <property type="match status" value="2"/>
</dbReference>
<dbReference type="SMART" id="SM00801">
    <property type="entry name" value="dDENN"/>
    <property type="match status" value="1"/>
</dbReference>
<evidence type="ECO:0000256" key="7">
    <source>
        <dbReference type="SAM" id="Phobius"/>
    </source>
</evidence>
<evidence type="ECO:0000256" key="5">
    <source>
        <dbReference type="PROSITE-ProRule" id="PRU00152"/>
    </source>
</evidence>
<dbReference type="PANTHER" id="PTHR46070:SF1">
    <property type="entry name" value="PINSTRIPE, ISOFORM A"/>
    <property type="match status" value="1"/>
</dbReference>
<evidence type="ECO:0000256" key="6">
    <source>
        <dbReference type="SAM" id="MobiDB-lite"/>
    </source>
</evidence>
<evidence type="ECO:0000256" key="2">
    <source>
        <dbReference type="ARBA" id="ARBA00006664"/>
    </source>
</evidence>
<dbReference type="Gene3D" id="3.30.450.200">
    <property type="match status" value="1"/>
</dbReference>
<accession>A0A0N5C4A3</accession>
<dbReference type="SUPFAM" id="SSF140741">
    <property type="entry name" value="RUN domain-like"/>
    <property type="match status" value="3"/>
</dbReference>
<feature type="transmembrane region" description="Helical" evidence="7">
    <location>
        <begin position="1784"/>
        <end position="1804"/>
    </location>
</feature>
<evidence type="ECO:0000259" key="10">
    <source>
        <dbReference type="PROSITE" id="PS50826"/>
    </source>
</evidence>
<dbReference type="InterPro" id="IPR037213">
    <property type="entry name" value="Run_dom_sf"/>
</dbReference>
<evidence type="ECO:0000256" key="3">
    <source>
        <dbReference type="ARBA" id="ARBA00022737"/>
    </source>
</evidence>
<dbReference type="InterPro" id="IPR005112">
    <property type="entry name" value="dDENN_dom"/>
</dbReference>
<feature type="domain" description="RUN" evidence="10">
    <location>
        <begin position="1380"/>
        <end position="1533"/>
    </location>
</feature>
<dbReference type="Pfam" id="PF03151">
    <property type="entry name" value="TPT"/>
    <property type="match status" value="1"/>
</dbReference>
<evidence type="ECO:0000259" key="8">
    <source>
        <dbReference type="PROSITE" id="PS50095"/>
    </source>
</evidence>
<evidence type="ECO:0000313" key="12">
    <source>
        <dbReference type="WBParaSite" id="SPAL_0001278400.1"/>
    </source>
</evidence>
<dbReference type="Pfam" id="PF03456">
    <property type="entry name" value="uDENN"/>
    <property type="match status" value="1"/>
</dbReference>
<feature type="transmembrane region" description="Helical" evidence="7">
    <location>
        <begin position="1719"/>
        <end position="1739"/>
    </location>
</feature>
<feature type="domain" description="RUN" evidence="10">
    <location>
        <begin position="797"/>
        <end position="1164"/>
    </location>
</feature>
<dbReference type="InterPro" id="IPR001194">
    <property type="entry name" value="cDENN_dom"/>
</dbReference>
<name>A0A0N5C4A3_STREA</name>
<sequence length="1857" mass="211923">MGGVEKELPFANYFAIIGFNNEQGLISTSCGNDISINENFIKPPLERSYSCKIIAYYPKKRKNENFSHEIISLCMPNGLKFYTEKNVPKDPMFHTFVSVKEDGSYVNGVALTFFEIVNDIKLCEEMAKLTKEHVQYLAAMEAKKQRFAYSTSNSGTQSLPRAAYRKQTSNRLYFSSHNQLYVSKCICLITKIPIVDGAKKFLYSLYDIIRSSQPCVLPIESYIYWITNEVPLPVEGSALKVHCQSIEIIVRRPSTNELPFFDYPLTLLFELIPVDKFVKLFTCFMLEHQILLCSQNLNYLMVVAESLCALAFPFKWQLTYVPILPQSQLKFIEAPVPYVMGFHYEGRLPEQIFQSNVCILDIDSGRLEYPEDIPDFPQSKILSNYINDILTTYDCDYTTLTDHKVVSSTNTGVKLRSNKLKNSHMKVGKVFNNLKNDEWNLKRMSRSFDDFNSPSQWENYISDTVSTFIQSDKDGSDNELLRNNQLFNRSASTKTSHIDINKSEDDIQQLSEVSKIYLHQLRINNVIRELFCHHLANMFINYEQFLLSDVHEDTINNANNRDSFVSFDKASFLSEQPNSHLMFLAAFLETQMFTSFVDNKIMSHLREKDDALNLFDKKIMKLREKVLNINRHGPNETSNIHFDTSECEKIEFGSFDYIVSDPHYIQGTPVLKCYNGIFPTLDETFLNSSINYDVINSPWKQRNKKVSTSELEYDGEFKIPYSSDKKDIVKISQLDGGIKNGKIKNVQETPGQIAQQNWKFVEQLLRETKCKTKRMLVDKMGKEAFDLGHSDVNITGVEENTLVAGFCDLLERVWAHGLIKKHGKSAFWNHVLNQQQKDNNFVPTINEYSKSALSPALMWVIFRKQFEYDPNSTEDISELIKSMKKELLSFQLKNGNEIECNDDSSKKDFNKNFTQLEDDNDDAAWSKKFLKAANFICDKINSSTGVYNDLIKPPNLDTTEDDRKIIEVTENDKKTQRITLPRSKSLTRVFNNFRLPRNNIMSGFTSNWSNIDNGTTPGLSGSHTNLLSSYYENKRQNSPACSRSLSAHGSRNRSISRSRSPESCYNSSVSRLTPLSTDIAYDLKNILKMTEIKSDSGFARAFVRLALERKLLHKHIKTIIEDTYLLKKLYKQYAFLLCEDEREQFLYHILSLNAVDFSCFTSTYITSKMQYEVLIEAGIDKMYSSGLWLILTGSFGSTNIITLPDNTLQFTFSHKNLGILSTLRIGYNISSKNGYPSKWFLNNVIVRNNITGQTFLFNSGRWFGKGVDDGSLERLLVAEILKPPIVDEETNFNFTTGSHYSSFSNLNIPESPITVGSMSINPANLINKRKRSSSVGKGNETFGGKNILSTTEVQHLLRTVVNSITKYFCSDNGENTSKLTHLLCGELGFVFCFEQIFLIGRRDSVFYNRFFKQLYAWDFIERVCSWFYDLLRSGESKKLTKDRIALLAHTVRLFSKISSNNVIGKEGKFSVFILFALRDHILPGLLVIMAWTPVTPQMYDDNSFLRNKTLLSSITQLVESLKQFQFNLEKSLVYDMEHPLYLRAGSAIFYGLTSIAIVFVNKILLTNLKFPSFIWVGIGQMAATIVILFLGSFRGTYTLPKCDSNIVRKIFPLPLIYLINLITGLGGTQKINLPMFTVLRRFSILMTMFLELALLKVRPSFAVKVSVFLMIIGSIVAAVNDLAFDLYGYVLIFVNDLCTAANGVYMKKKLDAKELGQNGLLYFNALFMILPTVAFAYITDDTKKLVEHFSNDEITISIVICFLISCVCGFILNYSLVLCTHYNSALTTCCVGTLKNLFVTYVGMFSSGDYVFSLANFIGVNISVTGSLLYTYVTFKSKENKNKQLQIPPEKQKLLSP</sequence>
<reference evidence="12" key="1">
    <citation type="submission" date="2017-02" db="UniProtKB">
        <authorList>
            <consortium name="WormBaseParasite"/>
        </authorList>
    </citation>
    <scope>IDENTIFICATION</scope>
</reference>
<dbReference type="PROSITE" id="PS50826">
    <property type="entry name" value="RUN"/>
    <property type="match status" value="2"/>
</dbReference>
<feature type="transmembrane region" description="Helical" evidence="7">
    <location>
        <begin position="1686"/>
        <end position="1707"/>
    </location>
</feature>
<evidence type="ECO:0000256" key="4">
    <source>
        <dbReference type="ARBA" id="ARBA00023136"/>
    </source>
</evidence>
<feature type="compositionally biased region" description="Polar residues" evidence="6">
    <location>
        <begin position="1040"/>
        <end position="1049"/>
    </location>
</feature>
<keyword evidence="7" id="KW-1133">Transmembrane helix</keyword>
<feature type="domain" description="UDENN" evidence="9">
    <location>
        <begin position="27"/>
        <end position="609"/>
    </location>
</feature>
<dbReference type="InterPro" id="IPR036392">
    <property type="entry name" value="PLAT/LH2_dom_sf"/>
</dbReference>
<dbReference type="GO" id="GO:0031267">
    <property type="term" value="F:small GTPase binding"/>
    <property type="evidence" value="ECO:0007669"/>
    <property type="project" value="InterPro"/>
</dbReference>
<dbReference type="InterPro" id="IPR047278">
    <property type="entry name" value="DEN5A/B"/>
</dbReference>
<dbReference type="InterPro" id="IPR004012">
    <property type="entry name" value="Run_dom"/>
</dbReference>
<feature type="transmembrane region" description="Helical" evidence="7">
    <location>
        <begin position="1661"/>
        <end position="1680"/>
    </location>
</feature>
<feature type="transmembrane region" description="Helical" evidence="7">
    <location>
        <begin position="1572"/>
        <end position="1590"/>
    </location>
</feature>
<dbReference type="InterPro" id="IPR037516">
    <property type="entry name" value="Tripartite_DENN"/>
</dbReference>
<keyword evidence="7" id="KW-0812">Transmembrane</keyword>
<dbReference type="GO" id="GO:0016020">
    <property type="term" value="C:membrane"/>
    <property type="evidence" value="ECO:0007669"/>
    <property type="project" value="UniProtKB-SubCell"/>
</dbReference>
<evidence type="ECO:0000256" key="1">
    <source>
        <dbReference type="ARBA" id="ARBA00004370"/>
    </source>
</evidence>
<dbReference type="InterPro" id="IPR004853">
    <property type="entry name" value="Sugar_P_trans_dom"/>
</dbReference>
<dbReference type="InterPro" id="IPR043153">
    <property type="entry name" value="DENN_C"/>
</dbReference>
<feature type="transmembrane region" description="Helical" evidence="7">
    <location>
        <begin position="1633"/>
        <end position="1654"/>
    </location>
</feature>
<comment type="similarity">
    <text evidence="2">Belongs to the RAB6IP1 family.</text>
</comment>
<dbReference type="PROSITE" id="PS50095">
    <property type="entry name" value="PLAT"/>
    <property type="match status" value="1"/>
</dbReference>
<proteinExistence type="inferred from homology"/>
<keyword evidence="4 7" id="KW-0472">Membrane</keyword>
<dbReference type="Proteomes" id="UP000046392">
    <property type="component" value="Unplaced"/>
</dbReference>
<dbReference type="CDD" id="cd17678">
    <property type="entry name" value="RUN2_DENND5"/>
    <property type="match status" value="1"/>
</dbReference>
<dbReference type="PROSITE" id="PS50211">
    <property type="entry name" value="DENN"/>
    <property type="match status" value="1"/>
</dbReference>
<dbReference type="Gene3D" id="1.20.58.900">
    <property type="match status" value="3"/>
</dbReference>
<dbReference type="GO" id="GO:0005085">
    <property type="term" value="F:guanyl-nucleotide exchange factor activity"/>
    <property type="evidence" value="ECO:0007669"/>
    <property type="project" value="InterPro"/>
</dbReference>
<protein>
    <submittedName>
        <fullName evidence="12">UDENN domain-containing protein</fullName>
    </submittedName>
</protein>
<evidence type="ECO:0000259" key="9">
    <source>
        <dbReference type="PROSITE" id="PS50211"/>
    </source>
</evidence>
<dbReference type="Gene3D" id="3.40.50.11500">
    <property type="match status" value="1"/>
</dbReference>
<dbReference type="WBParaSite" id="SPAL_0001278400.1">
    <property type="protein sequence ID" value="SPAL_0001278400.1"/>
    <property type="gene ID" value="SPAL_0001278400"/>
</dbReference>
<feature type="domain" description="PLAT" evidence="8">
    <location>
        <begin position="1169"/>
        <end position="1277"/>
    </location>
</feature>
<dbReference type="SMART" id="SM00800">
    <property type="entry name" value="uDENN"/>
    <property type="match status" value="1"/>
</dbReference>
<feature type="transmembrane region" description="Helical" evidence="7">
    <location>
        <begin position="1810"/>
        <end position="1833"/>
    </location>
</feature>
<feature type="transmembrane region" description="Helical" evidence="7">
    <location>
        <begin position="1540"/>
        <end position="1560"/>
    </location>
</feature>
<keyword evidence="11" id="KW-1185">Reference proteome</keyword>
<dbReference type="Pfam" id="PF02759">
    <property type="entry name" value="RUN"/>
    <property type="match status" value="2"/>
</dbReference>
<dbReference type="InterPro" id="IPR001024">
    <property type="entry name" value="PLAT/LH2_dom"/>
</dbReference>
<comment type="subcellular location">
    <subcellularLocation>
        <location evidence="1">Membrane</location>
    </subcellularLocation>
</comment>
<comment type="caution">
    <text evidence="5">Lacks conserved residue(s) required for the propagation of feature annotation.</text>
</comment>
<evidence type="ECO:0000313" key="11">
    <source>
        <dbReference type="Proteomes" id="UP000046392"/>
    </source>
</evidence>
<feature type="transmembrane region" description="Helical" evidence="7">
    <location>
        <begin position="1610"/>
        <end position="1627"/>
    </location>
</feature>
<dbReference type="Gene3D" id="2.60.60.20">
    <property type="entry name" value="PLAT/LH2 domain"/>
    <property type="match status" value="1"/>
</dbReference>
<feature type="transmembrane region" description="Helical" evidence="7">
    <location>
        <begin position="1754"/>
        <end position="1772"/>
    </location>
</feature>
<dbReference type="STRING" id="174720.A0A0N5C4A3"/>
<dbReference type="PANTHER" id="PTHR46070">
    <property type="entry name" value="PINSTRIPE, ISOFORM A"/>
    <property type="match status" value="1"/>
</dbReference>